<protein>
    <submittedName>
        <fullName evidence="2">Alpha/beta hydrolase</fullName>
    </submittedName>
</protein>
<organism evidence="2 3">
    <name type="scientific">Staphylococcus hsinchuensis</name>
    <dbReference type="NCBI Taxonomy" id="3051183"/>
    <lineage>
        <taxon>Bacteria</taxon>
        <taxon>Bacillati</taxon>
        <taxon>Bacillota</taxon>
        <taxon>Bacilli</taxon>
        <taxon>Bacillales</taxon>
        <taxon>Staphylococcaceae</taxon>
        <taxon>Staphylococcus</taxon>
    </lineage>
</organism>
<keyword evidence="3" id="KW-1185">Reference proteome</keyword>
<evidence type="ECO:0000313" key="2">
    <source>
        <dbReference type="EMBL" id="XAF71239.1"/>
    </source>
</evidence>
<dbReference type="InterPro" id="IPR022742">
    <property type="entry name" value="Hydrolase_4"/>
</dbReference>
<gene>
    <name evidence="2" type="ORF">QQM35_03760</name>
</gene>
<dbReference type="SUPFAM" id="SSF53474">
    <property type="entry name" value="alpha/beta-Hydrolases"/>
    <property type="match status" value="1"/>
</dbReference>
<feature type="domain" description="Serine aminopeptidase S33" evidence="1">
    <location>
        <begin position="18"/>
        <end position="168"/>
    </location>
</feature>
<accession>A0ABZ3EEG2</accession>
<dbReference type="PIRSF" id="PIRSF017388">
    <property type="entry name" value="Esterase_lipase"/>
    <property type="match status" value="1"/>
</dbReference>
<evidence type="ECO:0000313" key="3">
    <source>
        <dbReference type="Proteomes" id="UP001436297"/>
    </source>
</evidence>
<dbReference type="RefSeq" id="WP_251521193.1">
    <property type="nucleotide sequence ID" value="NZ_CP128355.1"/>
</dbReference>
<proteinExistence type="predicted"/>
<dbReference type="Gene3D" id="3.40.50.1820">
    <property type="entry name" value="alpha/beta hydrolase"/>
    <property type="match status" value="1"/>
</dbReference>
<name>A0ABZ3EEG2_9STAP</name>
<dbReference type="EMBL" id="CP128355">
    <property type="protein sequence ID" value="XAF71239.1"/>
    <property type="molecule type" value="Genomic_DNA"/>
</dbReference>
<keyword evidence="2" id="KW-0378">Hydrolase</keyword>
<sequence>MINVKQPDSIFLENKSSEHAIILLHSFTGTVRDVKLLATKLHKAGFTCYVPAYKGHGLMLDQFMKYGTDDWWQDALTAYRYLTEQGYNKVSVCGVSLGGLLSLKLAEKEDIEAIAIMSTPYKKSDAGLAHRLNNYCQRMGQVVGLDDTQISKQLDSIETYNDELNKFQLMVEDIMNHLDRITAPITINYGLQDDPDYRTSAHYIHDHINHDTKYLNGFTDSKHLMTHGSGREAVEQEIIAFFEDHLDV</sequence>
<dbReference type="Pfam" id="PF12146">
    <property type="entry name" value="Hydrolase_4"/>
    <property type="match status" value="1"/>
</dbReference>
<dbReference type="InterPro" id="IPR029058">
    <property type="entry name" value="AB_hydrolase_fold"/>
</dbReference>
<dbReference type="InterPro" id="IPR012354">
    <property type="entry name" value="Esterase_lipase"/>
</dbReference>
<dbReference type="Proteomes" id="UP001436297">
    <property type="component" value="Chromosome"/>
</dbReference>
<evidence type="ECO:0000259" key="1">
    <source>
        <dbReference type="Pfam" id="PF12146"/>
    </source>
</evidence>
<dbReference type="GO" id="GO:0016787">
    <property type="term" value="F:hydrolase activity"/>
    <property type="evidence" value="ECO:0007669"/>
    <property type="project" value="UniProtKB-KW"/>
</dbReference>
<reference evidence="2 3" key="1">
    <citation type="journal article" date="2024" name="Pathogens">
        <title>Staphylococcus hsinchuensis sp. nov., Isolated from Soymilk.</title>
        <authorList>
            <person name="Wang Y.T."/>
            <person name="Lin Y.C."/>
            <person name="Hsieh Y.H."/>
            <person name="Lin Y.T."/>
            <person name="Hamada M."/>
            <person name="Chen C.C."/>
            <person name="Liou J.S."/>
            <person name="Lee A.Y."/>
            <person name="Zhang W.L."/>
            <person name="Chen Y.T."/>
            <person name="Huang C.H."/>
        </authorList>
    </citation>
    <scope>NUCLEOTIDE SEQUENCE [LARGE SCALE GENOMIC DNA]</scope>
    <source>
        <strain evidence="2 3">H164</strain>
    </source>
</reference>